<organism evidence="1 2">
    <name type="scientific">Dermatophagoides pteronyssinus</name>
    <name type="common">European house dust mite</name>
    <dbReference type="NCBI Taxonomy" id="6956"/>
    <lineage>
        <taxon>Eukaryota</taxon>
        <taxon>Metazoa</taxon>
        <taxon>Ecdysozoa</taxon>
        <taxon>Arthropoda</taxon>
        <taxon>Chelicerata</taxon>
        <taxon>Arachnida</taxon>
        <taxon>Acari</taxon>
        <taxon>Acariformes</taxon>
        <taxon>Sarcoptiformes</taxon>
        <taxon>Astigmata</taxon>
        <taxon>Psoroptidia</taxon>
        <taxon>Analgoidea</taxon>
        <taxon>Pyroglyphidae</taxon>
        <taxon>Dermatophagoidinae</taxon>
        <taxon>Dermatophagoides</taxon>
    </lineage>
</organism>
<reference evidence="1 2" key="1">
    <citation type="journal article" date="2018" name="J. Allergy Clin. Immunol.">
        <title>High-quality assembly of Dermatophagoides pteronyssinus genome and transcriptome reveals a wide range of novel allergens.</title>
        <authorList>
            <person name="Liu X.Y."/>
            <person name="Yang K.Y."/>
            <person name="Wang M.Q."/>
            <person name="Kwok J.S."/>
            <person name="Zeng X."/>
            <person name="Yang Z."/>
            <person name="Xiao X.J."/>
            <person name="Lau C.P."/>
            <person name="Li Y."/>
            <person name="Huang Z.M."/>
            <person name="Ba J.G."/>
            <person name="Yim A.K."/>
            <person name="Ouyang C.Y."/>
            <person name="Ngai S.M."/>
            <person name="Chan T.F."/>
            <person name="Leung E.L."/>
            <person name="Liu L."/>
            <person name="Liu Z.G."/>
            <person name="Tsui S.K."/>
        </authorList>
    </citation>
    <scope>NUCLEOTIDE SEQUENCE [LARGE SCALE GENOMIC DNA]</scope>
    <source>
        <strain evidence="1">Derp</strain>
    </source>
</reference>
<name>A0ABQ8J2G4_DERPT</name>
<evidence type="ECO:0000313" key="2">
    <source>
        <dbReference type="Proteomes" id="UP000887458"/>
    </source>
</evidence>
<dbReference type="EMBL" id="NJHN03000087">
    <property type="protein sequence ID" value="KAH9416759.1"/>
    <property type="molecule type" value="Genomic_DNA"/>
</dbReference>
<dbReference type="Proteomes" id="UP000887458">
    <property type="component" value="Unassembled WGS sequence"/>
</dbReference>
<proteinExistence type="predicted"/>
<reference evidence="1 2" key="2">
    <citation type="journal article" date="2022" name="Mol. Biol. Evol.">
        <title>Comparative Genomics Reveals Insights into the Divergent Evolution of Astigmatic Mites and Household Pest Adaptations.</title>
        <authorList>
            <person name="Xiong Q."/>
            <person name="Wan A.T."/>
            <person name="Liu X."/>
            <person name="Fung C.S."/>
            <person name="Xiao X."/>
            <person name="Malainual N."/>
            <person name="Hou J."/>
            <person name="Wang L."/>
            <person name="Wang M."/>
            <person name="Yang K.Y."/>
            <person name="Cui Y."/>
            <person name="Leung E.L."/>
            <person name="Nong W."/>
            <person name="Shin S.K."/>
            <person name="Au S.W."/>
            <person name="Jeong K.Y."/>
            <person name="Chew F.T."/>
            <person name="Hui J.H."/>
            <person name="Leung T.F."/>
            <person name="Tungtrongchitr A."/>
            <person name="Zhong N."/>
            <person name="Liu Z."/>
            <person name="Tsui S.K."/>
        </authorList>
    </citation>
    <scope>NUCLEOTIDE SEQUENCE [LARGE SCALE GENOMIC DNA]</scope>
    <source>
        <strain evidence="1">Derp</strain>
    </source>
</reference>
<gene>
    <name evidence="1" type="ORF">DERP_014811</name>
</gene>
<evidence type="ECO:0008006" key="3">
    <source>
        <dbReference type="Google" id="ProtNLM"/>
    </source>
</evidence>
<sequence>MLTEWIICVHITCSAVVIWQIMLHDGPFQLLQIMPRIIWIFETNTTYRHDHKPIIIQDDYIIAIMNE</sequence>
<evidence type="ECO:0000313" key="1">
    <source>
        <dbReference type="EMBL" id="KAH9416759.1"/>
    </source>
</evidence>
<accession>A0ABQ8J2G4</accession>
<keyword evidence="2" id="KW-1185">Reference proteome</keyword>
<comment type="caution">
    <text evidence="1">The sequence shown here is derived from an EMBL/GenBank/DDBJ whole genome shotgun (WGS) entry which is preliminary data.</text>
</comment>
<protein>
    <recommendedName>
        <fullName evidence="3">Secreted protein</fullName>
    </recommendedName>
</protein>